<dbReference type="PANTHER" id="PTHR39456:SF1">
    <property type="entry name" value="METAL-DEPENDENT HYDROLASE"/>
    <property type="match status" value="1"/>
</dbReference>
<organism evidence="1 2">
    <name type="scientific">Pseudomonas mandelii PD30</name>
    <dbReference type="NCBI Taxonomy" id="1419583"/>
    <lineage>
        <taxon>Bacteria</taxon>
        <taxon>Pseudomonadati</taxon>
        <taxon>Pseudomonadota</taxon>
        <taxon>Gammaproteobacteria</taxon>
        <taxon>Pseudomonadales</taxon>
        <taxon>Pseudomonadaceae</taxon>
        <taxon>Pseudomonas</taxon>
    </lineage>
</organism>
<evidence type="ECO:0000313" key="2">
    <source>
        <dbReference type="Proteomes" id="UP000026739"/>
    </source>
</evidence>
<dbReference type="RefSeq" id="WP_033056065.1">
    <property type="nucleotide sequence ID" value="NZ_AZQQ01000066.1"/>
</dbReference>
<dbReference type="PANTHER" id="PTHR39456">
    <property type="entry name" value="METAL-DEPENDENT HYDROLASE"/>
    <property type="match status" value="1"/>
</dbReference>
<dbReference type="eggNOG" id="COG3687">
    <property type="taxonomic scope" value="Bacteria"/>
</dbReference>
<dbReference type="InterPro" id="IPR016516">
    <property type="entry name" value="UCP07580"/>
</dbReference>
<reference evidence="1 2" key="1">
    <citation type="submission" date="2013-12" db="EMBL/GenBank/DDBJ databases">
        <authorList>
            <person name="Formusa P.A."/>
            <person name="Habash M."/>
            <person name="Lee H."/>
            <person name="Trevors J.T."/>
        </authorList>
    </citation>
    <scope>NUCLEOTIDE SEQUENCE [LARGE SCALE GENOMIC DNA]</scope>
    <source>
        <strain evidence="1 2">PD30</strain>
    </source>
</reference>
<dbReference type="Pfam" id="PF10118">
    <property type="entry name" value="Metal_hydrol"/>
    <property type="match status" value="1"/>
</dbReference>
<gene>
    <name evidence="1" type="ORF">V466_08855</name>
</gene>
<evidence type="ECO:0008006" key="3">
    <source>
        <dbReference type="Google" id="ProtNLM"/>
    </source>
</evidence>
<name>A0A059L655_9PSED</name>
<proteinExistence type="predicted"/>
<dbReference type="PIRSF" id="PIRSF007580">
    <property type="entry name" value="UCP07580"/>
    <property type="match status" value="1"/>
</dbReference>
<protein>
    <recommendedName>
        <fullName evidence="3">Metal-dependent hydrolase</fullName>
    </recommendedName>
</protein>
<dbReference type="Proteomes" id="UP000026739">
    <property type="component" value="Unassembled WGS sequence"/>
</dbReference>
<dbReference type="EMBL" id="AZQQ01000066">
    <property type="protein sequence ID" value="KDD69580.1"/>
    <property type="molecule type" value="Genomic_DNA"/>
</dbReference>
<comment type="caution">
    <text evidence="1">The sequence shown here is derived from an EMBL/GenBank/DDBJ whole genome shotgun (WGS) entry which is preliminary data.</text>
</comment>
<dbReference type="AlphaFoldDB" id="A0A059L655"/>
<sequence length="282" mass="32411">MDMNEGGRSADFDLKMMSRRYDFQLEEALGQDWNDGDQFKTILANALSIPLPSGEKLFIKSVRHYLDQINDVELKGLVSIFFKQESAHTKEHISYNKLISERRGYNLALLEAPYKSHNEYISENGDPLSLLATTVCMEHLTAIASHLVIADERWVGRADSVVKNFWLWHSLEEVEHKAVAFDVYMDVCGDRDLLVKTMDVTVGQLCKNLKYTACQMYMMEGGKPKEIKAWLESSAVLNAEDGLLKLMERYIKDFYRDDFHPWDHDNSYLIASVAAHLDDAMR</sequence>
<accession>A0A059L655</accession>
<evidence type="ECO:0000313" key="1">
    <source>
        <dbReference type="EMBL" id="KDD69580.1"/>
    </source>
</evidence>